<keyword evidence="2" id="KW-1185">Reference proteome</keyword>
<comment type="caution">
    <text evidence="1">The sequence shown here is derived from an EMBL/GenBank/DDBJ whole genome shotgun (WGS) entry which is preliminary data.</text>
</comment>
<gene>
    <name evidence="1" type="ORF">GCM10023092_06180</name>
</gene>
<dbReference type="Proteomes" id="UP001501410">
    <property type="component" value="Unassembled WGS sequence"/>
</dbReference>
<dbReference type="PROSITE" id="PS01332">
    <property type="entry name" value="HTH_RRF2_1"/>
    <property type="match status" value="1"/>
</dbReference>
<sequence>MFSRTCEHAIRAVIYVSCQSAKGKRCGIAEISVAVDAPESFTAKILQDLVKKGLMGSAKGPKGGFYLTQEMSECSMADVVRAIDGEHLFEGCALGLRQCSEKRPCPLHHEFKKIRSEIRTMLEHSRLGAFSDNLTNKIAFLKR</sequence>
<proteinExistence type="predicted"/>
<reference evidence="2" key="1">
    <citation type="journal article" date="2019" name="Int. J. Syst. Evol. Microbiol.">
        <title>The Global Catalogue of Microorganisms (GCM) 10K type strain sequencing project: providing services to taxonomists for standard genome sequencing and annotation.</title>
        <authorList>
            <consortium name="The Broad Institute Genomics Platform"/>
            <consortium name="The Broad Institute Genome Sequencing Center for Infectious Disease"/>
            <person name="Wu L."/>
            <person name="Ma J."/>
        </authorList>
    </citation>
    <scope>NUCLEOTIDE SEQUENCE [LARGE SCALE GENOMIC DNA]</scope>
    <source>
        <strain evidence="2">JCM 31921</strain>
    </source>
</reference>
<dbReference type="SUPFAM" id="SSF46785">
    <property type="entry name" value="Winged helix' DNA-binding domain"/>
    <property type="match status" value="1"/>
</dbReference>
<protein>
    <submittedName>
        <fullName evidence="1">Rrf2 family transcriptional regulator</fullName>
    </submittedName>
</protein>
<dbReference type="RefSeq" id="WP_344822597.1">
    <property type="nucleotide sequence ID" value="NZ_BAABEZ010000004.1"/>
</dbReference>
<dbReference type="PROSITE" id="PS51197">
    <property type="entry name" value="HTH_RRF2_2"/>
    <property type="match status" value="1"/>
</dbReference>
<evidence type="ECO:0000313" key="2">
    <source>
        <dbReference type="Proteomes" id="UP001501410"/>
    </source>
</evidence>
<dbReference type="InterPro" id="IPR036390">
    <property type="entry name" value="WH_DNA-bd_sf"/>
</dbReference>
<name>A0ABP8MGP2_9BACT</name>
<dbReference type="InterPro" id="IPR000944">
    <property type="entry name" value="Tscrpt_reg_Rrf2"/>
</dbReference>
<dbReference type="Pfam" id="PF02082">
    <property type="entry name" value="Rrf2"/>
    <property type="match status" value="1"/>
</dbReference>
<organism evidence="1 2">
    <name type="scientific">Rurimicrobium arvi</name>
    <dbReference type="NCBI Taxonomy" id="2049916"/>
    <lineage>
        <taxon>Bacteria</taxon>
        <taxon>Pseudomonadati</taxon>
        <taxon>Bacteroidota</taxon>
        <taxon>Chitinophagia</taxon>
        <taxon>Chitinophagales</taxon>
        <taxon>Chitinophagaceae</taxon>
        <taxon>Rurimicrobium</taxon>
    </lineage>
</organism>
<evidence type="ECO:0000313" key="1">
    <source>
        <dbReference type="EMBL" id="GAA4450405.1"/>
    </source>
</evidence>
<dbReference type="InterPro" id="IPR030489">
    <property type="entry name" value="TR_Rrf2-type_CS"/>
</dbReference>
<dbReference type="InterPro" id="IPR036388">
    <property type="entry name" value="WH-like_DNA-bd_sf"/>
</dbReference>
<dbReference type="Gene3D" id="1.10.10.10">
    <property type="entry name" value="Winged helix-like DNA-binding domain superfamily/Winged helix DNA-binding domain"/>
    <property type="match status" value="1"/>
</dbReference>
<dbReference type="PANTHER" id="PTHR33221:SF15">
    <property type="entry name" value="HTH-TYPE TRANSCRIPTIONAL REGULATOR YWGB-RELATED"/>
    <property type="match status" value="1"/>
</dbReference>
<dbReference type="EMBL" id="BAABEZ010000004">
    <property type="protein sequence ID" value="GAA4450405.1"/>
    <property type="molecule type" value="Genomic_DNA"/>
</dbReference>
<accession>A0ABP8MGP2</accession>
<dbReference type="PANTHER" id="PTHR33221">
    <property type="entry name" value="WINGED HELIX-TURN-HELIX TRANSCRIPTIONAL REGULATOR, RRF2 FAMILY"/>
    <property type="match status" value="1"/>
</dbReference>
<dbReference type="NCBIfam" id="TIGR00738">
    <property type="entry name" value="rrf2_super"/>
    <property type="match status" value="1"/>
</dbReference>